<feature type="coiled-coil region" evidence="1">
    <location>
        <begin position="150"/>
        <end position="187"/>
    </location>
</feature>
<evidence type="ECO:0000313" key="2">
    <source>
        <dbReference type="EMBL" id="GES83841.1"/>
    </source>
</evidence>
<sequence>MSNRNLVLSGHNAVTIEDHRNFIRNVCGYDWNIRNWEIIWNSIPMDICRNISSINNLIQQNLALCSACSISVNADHFSLEQTVFCEDCANPRENDISALGNMAANTDEDNNLLRSAEVDSLLLFSSEAEESDVLSWGNGPDTNNVGNSNIKIIKVQLVSALERIGELEKENKRLQELNTALSKHNLELIVENSDLMLRNISHVFSREQN</sequence>
<keyword evidence="1" id="KW-0175">Coiled coil</keyword>
<dbReference type="Proteomes" id="UP000615446">
    <property type="component" value="Unassembled WGS sequence"/>
</dbReference>
<reference evidence="2" key="1">
    <citation type="submission" date="2019-10" db="EMBL/GenBank/DDBJ databases">
        <title>Conservation and host-specific expression of non-tandemly repeated heterogenous ribosome RNA gene in arbuscular mycorrhizal fungi.</title>
        <authorList>
            <person name="Maeda T."/>
            <person name="Kobayashi Y."/>
            <person name="Nakagawa T."/>
            <person name="Ezawa T."/>
            <person name="Yamaguchi K."/>
            <person name="Bino T."/>
            <person name="Nishimoto Y."/>
            <person name="Shigenobu S."/>
            <person name="Kawaguchi M."/>
        </authorList>
    </citation>
    <scope>NUCLEOTIDE SEQUENCE</scope>
    <source>
        <strain evidence="2">HR1</strain>
    </source>
</reference>
<dbReference type="AlphaFoldDB" id="A0A8H3QLI4"/>
<accession>A0A8H3QLI4</accession>
<gene>
    <name evidence="2" type="ORF">RCL2_001099200</name>
</gene>
<dbReference type="EMBL" id="BLAL01000074">
    <property type="protein sequence ID" value="GES83841.1"/>
    <property type="molecule type" value="Genomic_DNA"/>
</dbReference>
<comment type="caution">
    <text evidence="2">The sequence shown here is derived from an EMBL/GenBank/DDBJ whole genome shotgun (WGS) entry which is preliminary data.</text>
</comment>
<evidence type="ECO:0000313" key="3">
    <source>
        <dbReference type="Proteomes" id="UP000615446"/>
    </source>
</evidence>
<organism evidence="2 3">
    <name type="scientific">Rhizophagus clarus</name>
    <dbReference type="NCBI Taxonomy" id="94130"/>
    <lineage>
        <taxon>Eukaryota</taxon>
        <taxon>Fungi</taxon>
        <taxon>Fungi incertae sedis</taxon>
        <taxon>Mucoromycota</taxon>
        <taxon>Glomeromycotina</taxon>
        <taxon>Glomeromycetes</taxon>
        <taxon>Glomerales</taxon>
        <taxon>Glomeraceae</taxon>
        <taxon>Rhizophagus</taxon>
    </lineage>
</organism>
<protein>
    <submittedName>
        <fullName evidence="2">Uncharacterized protein</fullName>
    </submittedName>
</protein>
<name>A0A8H3QLI4_9GLOM</name>
<evidence type="ECO:0000256" key="1">
    <source>
        <dbReference type="SAM" id="Coils"/>
    </source>
</evidence>
<proteinExistence type="predicted"/>